<comment type="similarity">
    <text evidence="4">Belongs to the sorting nexin family.</text>
</comment>
<dbReference type="SUPFAM" id="SSF64268">
    <property type="entry name" value="PX domain"/>
    <property type="match status" value="1"/>
</dbReference>
<evidence type="ECO:0000256" key="2">
    <source>
        <dbReference type="ARBA" id="ARBA00004287"/>
    </source>
</evidence>
<dbReference type="FunFam" id="3.30.1520.10:FF:000037">
    <property type="entry name" value="Sorting nexin mvp-1"/>
    <property type="match status" value="1"/>
</dbReference>
<dbReference type="Gene3D" id="3.30.1520.10">
    <property type="entry name" value="Phox-like domain"/>
    <property type="match status" value="1"/>
</dbReference>
<dbReference type="InterPro" id="IPR036871">
    <property type="entry name" value="PX_dom_sf"/>
</dbReference>
<evidence type="ECO:0000256" key="5">
    <source>
        <dbReference type="ARBA" id="ARBA00014268"/>
    </source>
</evidence>
<keyword evidence="8" id="KW-0653">Protein transport</keyword>
<dbReference type="InParanoid" id="A0A423XED8"/>
<keyword evidence="6" id="KW-0813">Transport</keyword>
<evidence type="ECO:0000256" key="1">
    <source>
        <dbReference type="ARBA" id="ARBA00002474"/>
    </source>
</evidence>
<dbReference type="GO" id="GO:0006623">
    <property type="term" value="P:protein targeting to vacuole"/>
    <property type="evidence" value="ECO:0007669"/>
    <property type="project" value="TreeGrafter"/>
</dbReference>
<evidence type="ECO:0000256" key="9">
    <source>
        <dbReference type="ARBA" id="ARBA00023136"/>
    </source>
</evidence>
<feature type="compositionally biased region" description="Low complexity" evidence="11">
    <location>
        <begin position="236"/>
        <end position="246"/>
    </location>
</feature>
<name>A0A423XED8_9PEZI</name>
<comment type="caution">
    <text evidence="13">The sequence shown here is derived from an EMBL/GenBank/DDBJ whole genome shotgun (WGS) entry which is preliminary data.</text>
</comment>
<evidence type="ECO:0000313" key="14">
    <source>
        <dbReference type="Proteomes" id="UP000285146"/>
    </source>
</evidence>
<feature type="region of interest" description="Disordered" evidence="11">
    <location>
        <begin position="311"/>
        <end position="360"/>
    </location>
</feature>
<evidence type="ECO:0000256" key="8">
    <source>
        <dbReference type="ARBA" id="ARBA00022927"/>
    </source>
</evidence>
<dbReference type="CDD" id="cd07597">
    <property type="entry name" value="BAR_SNX8"/>
    <property type="match status" value="1"/>
</dbReference>
<protein>
    <recommendedName>
        <fullName evidence="5">Sorting nexin MVP1</fullName>
    </recommendedName>
    <alternativeName>
        <fullName evidence="10">Sorting nexin mvp1</fullName>
    </alternativeName>
</protein>
<comment type="function">
    <text evidence="1">Required for vacuolar protein sorting.</text>
</comment>
<feature type="domain" description="PX" evidence="12">
    <location>
        <begin position="366"/>
        <end position="480"/>
    </location>
</feature>
<dbReference type="OrthoDB" id="10064318at2759"/>
<dbReference type="InterPro" id="IPR028662">
    <property type="entry name" value="SNX8/Mvp1"/>
</dbReference>
<evidence type="ECO:0000256" key="3">
    <source>
        <dbReference type="ARBA" id="ARBA00004496"/>
    </source>
</evidence>
<dbReference type="AlphaFoldDB" id="A0A423XED8"/>
<proteinExistence type="inferred from homology"/>
<feature type="compositionally biased region" description="Low complexity" evidence="11">
    <location>
        <begin position="270"/>
        <end position="279"/>
    </location>
</feature>
<reference evidence="13 14" key="1">
    <citation type="submission" date="2015-09" db="EMBL/GenBank/DDBJ databases">
        <title>Host preference determinants of Valsa canker pathogens revealed by comparative genomics.</title>
        <authorList>
            <person name="Yin Z."/>
            <person name="Huang L."/>
        </authorList>
    </citation>
    <scope>NUCLEOTIDE SEQUENCE [LARGE SCALE GENOMIC DNA]</scope>
    <source>
        <strain evidence="13 14">SXYLt</strain>
    </source>
</reference>
<dbReference type="InterPro" id="IPR045734">
    <property type="entry name" value="Snx8_BAR_dom"/>
</dbReference>
<dbReference type="Pfam" id="PF00787">
    <property type="entry name" value="PX"/>
    <property type="match status" value="1"/>
</dbReference>
<dbReference type="Proteomes" id="UP000285146">
    <property type="component" value="Unassembled WGS sequence"/>
</dbReference>
<evidence type="ECO:0000256" key="7">
    <source>
        <dbReference type="ARBA" id="ARBA00022490"/>
    </source>
</evidence>
<dbReference type="Pfam" id="PF19566">
    <property type="entry name" value="Snx8_BAR_dom"/>
    <property type="match status" value="1"/>
</dbReference>
<feature type="compositionally biased region" description="Polar residues" evidence="11">
    <location>
        <begin position="31"/>
        <end position="42"/>
    </location>
</feature>
<organism evidence="13 14">
    <name type="scientific">Cytospora leucostoma</name>
    <dbReference type="NCBI Taxonomy" id="1230097"/>
    <lineage>
        <taxon>Eukaryota</taxon>
        <taxon>Fungi</taxon>
        <taxon>Dikarya</taxon>
        <taxon>Ascomycota</taxon>
        <taxon>Pezizomycotina</taxon>
        <taxon>Sordariomycetes</taxon>
        <taxon>Sordariomycetidae</taxon>
        <taxon>Diaporthales</taxon>
        <taxon>Cytosporaceae</taxon>
        <taxon>Cytospora</taxon>
    </lineage>
</organism>
<feature type="region of interest" description="Disordered" evidence="11">
    <location>
        <begin position="189"/>
        <end position="279"/>
    </location>
</feature>
<feature type="compositionally biased region" description="Polar residues" evidence="11">
    <location>
        <begin position="12"/>
        <end position="21"/>
    </location>
</feature>
<dbReference type="GO" id="GO:0005768">
    <property type="term" value="C:endosome"/>
    <property type="evidence" value="ECO:0007669"/>
    <property type="project" value="TreeGrafter"/>
</dbReference>
<gene>
    <name evidence="13" type="ORF">VPNG_03906</name>
</gene>
<keyword evidence="7" id="KW-0963">Cytoplasm</keyword>
<keyword evidence="9" id="KW-0472">Membrane</keyword>
<evidence type="ECO:0000256" key="11">
    <source>
        <dbReference type="SAM" id="MobiDB-lite"/>
    </source>
</evidence>
<evidence type="ECO:0000256" key="10">
    <source>
        <dbReference type="ARBA" id="ARBA00072009"/>
    </source>
</evidence>
<dbReference type="InterPro" id="IPR027267">
    <property type="entry name" value="AH/BAR_dom_sf"/>
</dbReference>
<dbReference type="InterPro" id="IPR035704">
    <property type="entry name" value="SNX8/Mvp1_PX"/>
</dbReference>
<dbReference type="Gene3D" id="1.20.1270.60">
    <property type="entry name" value="Arfaptin homology (AH) domain/BAR domain"/>
    <property type="match status" value="1"/>
</dbReference>
<sequence>MSLFGEPEQDEAPSTRSSQLARSRHSLFDEGNSTTASNSLFQDDNIAGSGAASPWALPTPRKQRSRAELLQNILPASDAPESYIEAFDAIVREYGSGGKVTAGGVMRVLAAAKLGADAQARITNIISPGGGELSLGRNEFNVLLGLIGLAQEGETVSLDGVDERRRNLPKPKLPGIADKPAAELFARTRDLAAKPPQRPITTPPAKDMAPTQPSLDYTDDPWNTPDLHKDHDCAAEESPSLSSEEPSNGHPAVNGNSNDSVTHDDVVPPSRTTSTFTTSSVASAGESVHASTRETPFIAAALPGGGWGSGDFFSDSPAAGDPDHSQVTNPFGVPGGSVGSRETGDQRSGPISGRTIGSGRTGSAVEERIVVNLLPEKEGMFMFQHHNYEVASARRGSKVIRRYSDFVWLLDCLHKRYPFRVLPLLPPKRVALNGTHLSNDGGFIEKRRRGLARFLNALTRHPVLSQEQLVIMFLTVPTELSVWRKQATISVQDEFAGRVLLPNLEDSLPPQLEELFERTRAGVRRSAELYINVCTVMDRLVKRSEGVAADHARVALSLASLTEVTADTYATDTNEVPLLNDGLTAMSKHLRTTQTLLEDEARAWDEGVLEDLKRQRDALVSVRDLFDRRDRLDTDNIPILTRRIENNEAKLANLRAKPPGVVKPGEIERVVEAIIKDKEGIVAQHNRSVFVKECIRDELLTFQSTQYHVTRWNQDWAQERVKYSEILAENWRQLLDELEGMPLGD</sequence>
<feature type="compositionally biased region" description="Low complexity" evidence="11">
    <location>
        <begin position="351"/>
        <end position="360"/>
    </location>
</feature>
<feature type="region of interest" description="Disordered" evidence="11">
    <location>
        <begin position="1"/>
        <end position="45"/>
    </location>
</feature>
<dbReference type="PROSITE" id="PS50195">
    <property type="entry name" value="PX"/>
    <property type="match status" value="1"/>
</dbReference>
<dbReference type="FunFam" id="1.20.1270.60:FF:000072">
    <property type="entry name" value="Sorting nexin MVP1"/>
    <property type="match status" value="1"/>
</dbReference>
<keyword evidence="14" id="KW-1185">Reference proteome</keyword>
<dbReference type="STRING" id="1230097.A0A423XED8"/>
<evidence type="ECO:0000313" key="13">
    <source>
        <dbReference type="EMBL" id="ROW14329.1"/>
    </source>
</evidence>
<evidence type="ECO:0000256" key="6">
    <source>
        <dbReference type="ARBA" id="ARBA00022448"/>
    </source>
</evidence>
<dbReference type="FunCoup" id="A0A423XED8">
    <property type="interactions" value="149"/>
</dbReference>
<accession>A0A423XED8</accession>
<dbReference type="PANTHER" id="PTHR47554">
    <property type="entry name" value="SORTING NEXIN MVP1"/>
    <property type="match status" value="1"/>
</dbReference>
<dbReference type="SMART" id="SM00312">
    <property type="entry name" value="PX"/>
    <property type="match status" value="1"/>
</dbReference>
<dbReference type="GO" id="GO:0016020">
    <property type="term" value="C:membrane"/>
    <property type="evidence" value="ECO:0007669"/>
    <property type="project" value="UniProtKB-SubCell"/>
</dbReference>
<evidence type="ECO:0000256" key="4">
    <source>
        <dbReference type="ARBA" id="ARBA00010883"/>
    </source>
</evidence>
<dbReference type="CDD" id="cd06866">
    <property type="entry name" value="PX_SNX8_Mvp1p_like"/>
    <property type="match status" value="1"/>
</dbReference>
<dbReference type="InterPro" id="IPR001683">
    <property type="entry name" value="PX_dom"/>
</dbReference>
<dbReference type="PANTHER" id="PTHR47554:SF1">
    <property type="entry name" value="SORTING NEXIN MVP1"/>
    <property type="match status" value="1"/>
</dbReference>
<evidence type="ECO:0000259" key="12">
    <source>
        <dbReference type="PROSITE" id="PS50195"/>
    </source>
</evidence>
<dbReference type="EMBL" id="LKEB01000014">
    <property type="protein sequence ID" value="ROW14329.1"/>
    <property type="molecule type" value="Genomic_DNA"/>
</dbReference>
<comment type="subcellular location">
    <subcellularLocation>
        <location evidence="3">Cytoplasm</location>
    </subcellularLocation>
    <subcellularLocation>
        <location evidence="2">Membrane</location>
        <topology evidence="2">Peripheral membrane protein</topology>
        <orientation evidence="2">Cytoplasmic side</orientation>
    </subcellularLocation>
</comment>
<dbReference type="GO" id="GO:0005829">
    <property type="term" value="C:cytosol"/>
    <property type="evidence" value="ECO:0007669"/>
    <property type="project" value="GOC"/>
</dbReference>
<dbReference type="GO" id="GO:0042147">
    <property type="term" value="P:retrograde transport, endosome to Golgi"/>
    <property type="evidence" value="ECO:0007669"/>
    <property type="project" value="InterPro"/>
</dbReference>
<dbReference type="GO" id="GO:0032266">
    <property type="term" value="F:phosphatidylinositol-3-phosphate binding"/>
    <property type="evidence" value="ECO:0007669"/>
    <property type="project" value="TreeGrafter"/>
</dbReference>